<dbReference type="SUPFAM" id="SSF47819">
    <property type="entry name" value="HRDC-like"/>
    <property type="match status" value="2"/>
</dbReference>
<dbReference type="CDD" id="cd06142">
    <property type="entry name" value="RNaseD_exo"/>
    <property type="match status" value="1"/>
</dbReference>
<dbReference type="GO" id="GO:0000166">
    <property type="term" value="F:nucleotide binding"/>
    <property type="evidence" value="ECO:0007669"/>
    <property type="project" value="InterPro"/>
</dbReference>
<protein>
    <submittedName>
        <fullName evidence="2">Unannotated protein</fullName>
    </submittedName>
</protein>
<evidence type="ECO:0000259" key="1">
    <source>
        <dbReference type="PROSITE" id="PS50967"/>
    </source>
</evidence>
<dbReference type="InterPro" id="IPR002562">
    <property type="entry name" value="3'-5'_exonuclease_dom"/>
</dbReference>
<dbReference type="Gene3D" id="1.10.150.80">
    <property type="entry name" value="HRDC domain"/>
    <property type="match status" value="1"/>
</dbReference>
<evidence type="ECO:0000313" key="2">
    <source>
        <dbReference type="EMBL" id="CAB4592465.1"/>
    </source>
</evidence>
<organism evidence="2">
    <name type="scientific">freshwater metagenome</name>
    <dbReference type="NCBI Taxonomy" id="449393"/>
    <lineage>
        <taxon>unclassified sequences</taxon>
        <taxon>metagenomes</taxon>
        <taxon>ecological metagenomes</taxon>
    </lineage>
</organism>
<dbReference type="InterPro" id="IPR044876">
    <property type="entry name" value="HRDC_dom_sf"/>
</dbReference>
<accession>A0A6J6G068</accession>
<dbReference type="Pfam" id="PF00570">
    <property type="entry name" value="HRDC"/>
    <property type="match status" value="1"/>
</dbReference>
<dbReference type="SMART" id="SM00474">
    <property type="entry name" value="35EXOc"/>
    <property type="match status" value="1"/>
</dbReference>
<dbReference type="InterPro" id="IPR012337">
    <property type="entry name" value="RNaseH-like_sf"/>
</dbReference>
<dbReference type="PANTHER" id="PTHR47649:SF1">
    <property type="entry name" value="RIBONUCLEASE D"/>
    <property type="match status" value="1"/>
</dbReference>
<dbReference type="AlphaFoldDB" id="A0A6J6G068"/>
<dbReference type="EMBL" id="CAEZUL010000014">
    <property type="protein sequence ID" value="CAB4592465.1"/>
    <property type="molecule type" value="Genomic_DNA"/>
</dbReference>
<dbReference type="SUPFAM" id="SSF53098">
    <property type="entry name" value="Ribonuclease H-like"/>
    <property type="match status" value="1"/>
</dbReference>
<reference evidence="2" key="1">
    <citation type="submission" date="2020-05" db="EMBL/GenBank/DDBJ databases">
        <authorList>
            <person name="Chiriac C."/>
            <person name="Salcher M."/>
            <person name="Ghai R."/>
            <person name="Kavagutti S V."/>
        </authorList>
    </citation>
    <scope>NUCLEOTIDE SEQUENCE</scope>
</reference>
<dbReference type="Pfam" id="PF01612">
    <property type="entry name" value="DNA_pol_A_exo1"/>
    <property type="match status" value="1"/>
</dbReference>
<dbReference type="PROSITE" id="PS50967">
    <property type="entry name" value="HRDC"/>
    <property type="match status" value="1"/>
</dbReference>
<sequence length="394" mass="43175">MTNQTDISFDWIDTNRDLTEFVDYASGFDTYYLDTEFHREKTYFPQLALIQIACGDRIAVIDPISTDATLLIPLFTGDATCVLHAAQQDLDVMAQSIGCIPSRILDTQLCAGFLGHSQPSLASLLQGMLKVIVPKGDRLTDWLRRPLTSDQLRYAASDVAYLAELSSLIFSELEQRGRMPWAVEACEELRTRPTGPHAPVNAWLRVKDVRTLKGRSRFVARSVAQWREERAMDLDLPPRHVLSDIAVLGVAQKAPRSAEELLQSRGVDNRHASGAQGRALLDAIAAGVADSLNGELSFPTSDTDDLDKSMRPAVTLVSAWVTELAKQSSLDAGLLGTRKDITDLLSGDPDARMKQGWRADIVGRDIEDLVAGRKALTFTGLQGSGLKLVTVTPS</sequence>
<dbReference type="InterPro" id="IPR002121">
    <property type="entry name" value="HRDC_dom"/>
</dbReference>
<gene>
    <name evidence="2" type="ORF">UFOPK1808_00236</name>
</gene>
<dbReference type="InterPro" id="IPR010997">
    <property type="entry name" value="HRDC-like_sf"/>
</dbReference>
<proteinExistence type="predicted"/>
<dbReference type="Gene3D" id="3.30.420.10">
    <property type="entry name" value="Ribonuclease H-like superfamily/Ribonuclease H"/>
    <property type="match status" value="1"/>
</dbReference>
<dbReference type="InterPro" id="IPR051086">
    <property type="entry name" value="RNase_D-like"/>
</dbReference>
<dbReference type="GO" id="GO:0003676">
    <property type="term" value="F:nucleic acid binding"/>
    <property type="evidence" value="ECO:0007669"/>
    <property type="project" value="InterPro"/>
</dbReference>
<dbReference type="PANTHER" id="PTHR47649">
    <property type="entry name" value="RIBONUCLEASE D"/>
    <property type="match status" value="1"/>
</dbReference>
<dbReference type="InterPro" id="IPR036397">
    <property type="entry name" value="RNaseH_sf"/>
</dbReference>
<feature type="domain" description="HRDC" evidence="1">
    <location>
        <begin position="213"/>
        <end position="294"/>
    </location>
</feature>
<name>A0A6J6G068_9ZZZZ</name>
<dbReference type="GO" id="GO:0008408">
    <property type="term" value="F:3'-5' exonuclease activity"/>
    <property type="evidence" value="ECO:0007669"/>
    <property type="project" value="InterPro"/>
</dbReference>
<dbReference type="GO" id="GO:0006139">
    <property type="term" value="P:nucleobase-containing compound metabolic process"/>
    <property type="evidence" value="ECO:0007669"/>
    <property type="project" value="InterPro"/>
</dbReference>